<dbReference type="PANTHER" id="PTHR46996">
    <property type="entry name" value="OS05G0488500 PROTEIN"/>
    <property type="match status" value="1"/>
</dbReference>
<feature type="transmembrane region" description="Helical" evidence="1">
    <location>
        <begin position="98"/>
        <end position="117"/>
    </location>
</feature>
<dbReference type="Proteomes" id="UP001140206">
    <property type="component" value="Chromosome 5"/>
</dbReference>
<keyword evidence="1" id="KW-1133">Transmembrane helix</keyword>
<dbReference type="PANTHER" id="PTHR46996:SF6">
    <property type="entry name" value="OS05G0488500 PROTEIN"/>
    <property type="match status" value="1"/>
</dbReference>
<evidence type="ECO:0000313" key="2">
    <source>
        <dbReference type="EMBL" id="KAJ4750998.1"/>
    </source>
</evidence>
<sequence>MADCRSLIEFLRAFEQHRLKPSAPSPDQHRSSSSRSRRISSRSFWNPLSHPFCDHSPFAAIDALLLLLVLSCLAFLTLPYLSLVLSKSYYFLRFVSKPYLIGLTVTFVLTILLWEFITHQVRKCGNPNCKGLRKAVEFDIQLETEECVKHLKPLPKELIEAHTVELGTDHKELETELRKMAPMNGRTVLIFRSPCGCPKGRMEVWGPRKVRRVKK</sequence>
<keyword evidence="3" id="KW-0687">Ribonucleoprotein</keyword>
<dbReference type="EMBL" id="JAMFTS010000005">
    <property type="protein sequence ID" value="KAJ4750998.1"/>
    <property type="molecule type" value="Genomic_DNA"/>
</dbReference>
<dbReference type="Proteomes" id="UP001140206">
    <property type="component" value="Chromosome 1"/>
</dbReference>
<keyword evidence="1" id="KW-0472">Membrane</keyword>
<organism evidence="3 4">
    <name type="scientific">Rhynchospora pubera</name>
    <dbReference type="NCBI Taxonomy" id="906938"/>
    <lineage>
        <taxon>Eukaryota</taxon>
        <taxon>Viridiplantae</taxon>
        <taxon>Streptophyta</taxon>
        <taxon>Embryophyta</taxon>
        <taxon>Tracheophyta</taxon>
        <taxon>Spermatophyta</taxon>
        <taxon>Magnoliopsida</taxon>
        <taxon>Liliopsida</taxon>
        <taxon>Poales</taxon>
        <taxon>Cyperaceae</taxon>
        <taxon>Cyperoideae</taxon>
        <taxon>Rhynchosporeae</taxon>
        <taxon>Rhynchospora</taxon>
    </lineage>
</organism>
<dbReference type="EMBL" id="JAMFTS010000001">
    <property type="protein sequence ID" value="KAJ4819876.1"/>
    <property type="molecule type" value="Genomic_DNA"/>
</dbReference>
<reference evidence="3" key="1">
    <citation type="submission" date="2022-08" db="EMBL/GenBank/DDBJ databases">
        <authorList>
            <person name="Marques A."/>
        </authorList>
    </citation>
    <scope>NUCLEOTIDE SEQUENCE</scope>
    <source>
        <strain evidence="3">RhyPub2mFocal</strain>
        <tissue evidence="3">Leaves</tissue>
    </source>
</reference>
<dbReference type="AlphaFoldDB" id="A0AAV8HUF1"/>
<comment type="caution">
    <text evidence="3">The sequence shown here is derived from an EMBL/GenBank/DDBJ whole genome shotgun (WGS) entry which is preliminary data.</text>
</comment>
<accession>A0AAV8HUF1</accession>
<keyword evidence="1" id="KW-0812">Transmembrane</keyword>
<proteinExistence type="predicted"/>
<dbReference type="GO" id="GO:0005840">
    <property type="term" value="C:ribosome"/>
    <property type="evidence" value="ECO:0007669"/>
    <property type="project" value="UniProtKB-KW"/>
</dbReference>
<gene>
    <name evidence="3" type="ORF">LUZ62_032442</name>
    <name evidence="2" type="ORF">LUZ62_085403</name>
</gene>
<keyword evidence="3" id="KW-0689">Ribosomal protein</keyword>
<keyword evidence="4" id="KW-1185">Reference proteome</keyword>
<name>A0AAV8HUF1_9POAL</name>
<evidence type="ECO:0000313" key="3">
    <source>
        <dbReference type="EMBL" id="KAJ4819876.1"/>
    </source>
</evidence>
<evidence type="ECO:0000256" key="1">
    <source>
        <dbReference type="SAM" id="Phobius"/>
    </source>
</evidence>
<protein>
    <submittedName>
        <fullName evidence="3">Ribosomal protein L34e superfamily protein</fullName>
    </submittedName>
</protein>
<evidence type="ECO:0000313" key="4">
    <source>
        <dbReference type="Proteomes" id="UP001140206"/>
    </source>
</evidence>
<feature type="transmembrane region" description="Helical" evidence="1">
    <location>
        <begin position="64"/>
        <end position="86"/>
    </location>
</feature>